<protein>
    <submittedName>
        <fullName evidence="2">Uncharacterized protein</fullName>
    </submittedName>
</protein>
<name>A0A7U2FE68_PHANO</name>
<evidence type="ECO:0000313" key="3">
    <source>
        <dbReference type="Proteomes" id="UP000663193"/>
    </source>
</evidence>
<dbReference type="AlphaFoldDB" id="A0A7U2FE68"/>
<keyword evidence="3" id="KW-1185">Reference proteome</keyword>
<dbReference type="VEuPathDB" id="FungiDB:JI435_416410"/>
<reference evidence="3" key="1">
    <citation type="journal article" date="2021" name="BMC Genomics">
        <title>Chromosome-level genome assembly and manually-curated proteome of model necrotroph Parastagonospora nodorum Sn15 reveals a genome-wide trove of candidate effector homologs, and redundancy of virulence-related functions within an accessory chromosome.</title>
        <authorList>
            <person name="Bertazzoni S."/>
            <person name="Jones D.A.B."/>
            <person name="Phan H.T."/>
            <person name="Tan K.-C."/>
            <person name="Hane J.K."/>
        </authorList>
    </citation>
    <scope>NUCLEOTIDE SEQUENCE [LARGE SCALE GENOMIC DNA]</scope>
    <source>
        <strain evidence="3">SN15 / ATCC MYA-4574 / FGSC 10173)</strain>
    </source>
</reference>
<organism evidence="2 3">
    <name type="scientific">Phaeosphaeria nodorum (strain SN15 / ATCC MYA-4574 / FGSC 10173)</name>
    <name type="common">Glume blotch fungus</name>
    <name type="synonym">Parastagonospora nodorum</name>
    <dbReference type="NCBI Taxonomy" id="321614"/>
    <lineage>
        <taxon>Eukaryota</taxon>
        <taxon>Fungi</taxon>
        <taxon>Dikarya</taxon>
        <taxon>Ascomycota</taxon>
        <taxon>Pezizomycotina</taxon>
        <taxon>Dothideomycetes</taxon>
        <taxon>Pleosporomycetidae</taxon>
        <taxon>Pleosporales</taxon>
        <taxon>Pleosporineae</taxon>
        <taxon>Phaeosphaeriaceae</taxon>
        <taxon>Parastagonospora</taxon>
    </lineage>
</organism>
<evidence type="ECO:0000313" key="2">
    <source>
        <dbReference type="EMBL" id="QRD01330.1"/>
    </source>
</evidence>
<proteinExistence type="predicted"/>
<dbReference type="Proteomes" id="UP000663193">
    <property type="component" value="Chromosome 12"/>
</dbReference>
<evidence type="ECO:0000256" key="1">
    <source>
        <dbReference type="SAM" id="MobiDB-lite"/>
    </source>
</evidence>
<gene>
    <name evidence="2" type="ORF">JI435_416410</name>
</gene>
<feature type="compositionally biased region" description="Basic and acidic residues" evidence="1">
    <location>
        <begin position="109"/>
        <end position="120"/>
    </location>
</feature>
<feature type="region of interest" description="Disordered" evidence="1">
    <location>
        <begin position="108"/>
        <end position="129"/>
    </location>
</feature>
<sequence length="129" mass="14247">MRLCMKRCALRYVSPAKGRSGECEDRPGLQRRDLEDKEDCICVTASKRLCLMEVWFLHSARSQSPAGSRAIWNRMEPTQGTASVSQTMVCRHLQLMSILGCIGGPGEARSSEHMPAREPPVHSSGCVVS</sequence>
<dbReference type="EMBL" id="CP069034">
    <property type="protein sequence ID" value="QRD01330.1"/>
    <property type="molecule type" value="Genomic_DNA"/>
</dbReference>
<accession>A0A7U2FE68</accession>